<feature type="region of interest" description="Disordered" evidence="1">
    <location>
        <begin position="1"/>
        <end position="30"/>
    </location>
</feature>
<organism evidence="2 3">
    <name type="scientific">Eimeria acervulina</name>
    <name type="common">Coccidian parasite</name>
    <dbReference type="NCBI Taxonomy" id="5801"/>
    <lineage>
        <taxon>Eukaryota</taxon>
        <taxon>Sar</taxon>
        <taxon>Alveolata</taxon>
        <taxon>Apicomplexa</taxon>
        <taxon>Conoidasida</taxon>
        <taxon>Coccidia</taxon>
        <taxon>Eucoccidiorida</taxon>
        <taxon>Eimeriorina</taxon>
        <taxon>Eimeriidae</taxon>
        <taxon>Eimeria</taxon>
    </lineage>
</organism>
<dbReference type="AlphaFoldDB" id="U6GUW2"/>
<reference evidence="2" key="1">
    <citation type="submission" date="2013-10" db="EMBL/GenBank/DDBJ databases">
        <title>Genomic analysis of the causative agents of coccidiosis in chickens.</title>
        <authorList>
            <person name="Reid A.J."/>
            <person name="Blake D."/>
            <person name="Billington K."/>
            <person name="Browne H."/>
            <person name="Dunn M."/>
            <person name="Hung S."/>
            <person name="Kawahara F."/>
            <person name="Miranda-Saavedra D."/>
            <person name="Mourier T."/>
            <person name="Nagra H."/>
            <person name="Otto T.D."/>
            <person name="Rawlings N."/>
            <person name="Sanchez A."/>
            <person name="Sanders M."/>
            <person name="Subramaniam C."/>
            <person name="Tay Y."/>
            <person name="Dear P."/>
            <person name="Doerig C."/>
            <person name="Gruber A."/>
            <person name="Parkinson J."/>
            <person name="Shirley M."/>
            <person name="Wan K.L."/>
            <person name="Berriman M."/>
            <person name="Tomley F."/>
            <person name="Pain A."/>
        </authorList>
    </citation>
    <scope>NUCLEOTIDE SEQUENCE [LARGE SCALE GENOMIC DNA]</scope>
    <source>
        <strain evidence="2">Houghton</strain>
    </source>
</reference>
<feature type="non-terminal residue" evidence="2">
    <location>
        <position position="1"/>
    </location>
</feature>
<protein>
    <submittedName>
        <fullName evidence="2">Uncharacterized protein</fullName>
    </submittedName>
</protein>
<sequence length="82" mass="9318">KYYQPPVKEAPPSAPAPVEKKTEEAKPPEDDEVFVIRDGYLMLFEQAGDPQPILKLHNADCATLADAKNREFVITHKVRERE</sequence>
<gene>
    <name evidence="2" type="ORF">EAH_00066170</name>
</gene>
<dbReference type="EMBL" id="HG672327">
    <property type="protein sequence ID" value="CDI82369.1"/>
    <property type="molecule type" value="Genomic_DNA"/>
</dbReference>
<name>U6GUW2_EIMAC</name>
<keyword evidence="3" id="KW-1185">Reference proteome</keyword>
<dbReference type="GeneID" id="25274687"/>
<dbReference type="RefSeq" id="XP_013248204.1">
    <property type="nucleotide sequence ID" value="XM_013392750.1"/>
</dbReference>
<evidence type="ECO:0000313" key="2">
    <source>
        <dbReference type="EMBL" id="CDI82369.1"/>
    </source>
</evidence>
<evidence type="ECO:0000313" key="3">
    <source>
        <dbReference type="Proteomes" id="UP000018050"/>
    </source>
</evidence>
<proteinExistence type="predicted"/>
<reference evidence="2" key="2">
    <citation type="submission" date="2013-10" db="EMBL/GenBank/DDBJ databases">
        <authorList>
            <person name="Aslett M."/>
        </authorList>
    </citation>
    <scope>NUCLEOTIDE SEQUENCE [LARGE SCALE GENOMIC DNA]</scope>
    <source>
        <strain evidence="2">Houghton</strain>
    </source>
</reference>
<feature type="compositionally biased region" description="Basic and acidic residues" evidence="1">
    <location>
        <begin position="18"/>
        <end position="28"/>
    </location>
</feature>
<dbReference type="VEuPathDB" id="ToxoDB:EAH_00066170"/>
<evidence type="ECO:0000256" key="1">
    <source>
        <dbReference type="SAM" id="MobiDB-lite"/>
    </source>
</evidence>
<accession>U6GUW2</accession>
<dbReference type="Proteomes" id="UP000018050">
    <property type="component" value="Unassembled WGS sequence"/>
</dbReference>